<gene>
    <name evidence="2" type="primary">ORF221697</name>
</gene>
<organism evidence="2">
    <name type="scientific">Arion vulgaris</name>
    <dbReference type="NCBI Taxonomy" id="1028688"/>
    <lineage>
        <taxon>Eukaryota</taxon>
        <taxon>Metazoa</taxon>
        <taxon>Spiralia</taxon>
        <taxon>Lophotrochozoa</taxon>
        <taxon>Mollusca</taxon>
        <taxon>Gastropoda</taxon>
        <taxon>Heterobranchia</taxon>
        <taxon>Euthyneura</taxon>
        <taxon>Panpulmonata</taxon>
        <taxon>Eupulmonata</taxon>
        <taxon>Stylommatophora</taxon>
        <taxon>Helicina</taxon>
        <taxon>Arionoidea</taxon>
        <taxon>Arionidae</taxon>
        <taxon>Arion</taxon>
    </lineage>
</organism>
<feature type="non-terminal residue" evidence="2">
    <location>
        <position position="1"/>
    </location>
</feature>
<proteinExistence type="predicted"/>
<name>A0A0B7C324_9EUPU</name>
<reference evidence="2" key="1">
    <citation type="submission" date="2014-12" db="EMBL/GenBank/DDBJ databases">
        <title>Insight into the proteome of Arion vulgaris.</title>
        <authorList>
            <person name="Aradska J."/>
            <person name="Bulat T."/>
            <person name="Smidak R."/>
            <person name="Sarate P."/>
            <person name="Gangsoo J."/>
            <person name="Sialana F."/>
            <person name="Bilban M."/>
            <person name="Lubec G."/>
        </authorList>
    </citation>
    <scope>NUCLEOTIDE SEQUENCE</scope>
    <source>
        <tissue evidence="2">Skin</tissue>
    </source>
</reference>
<sequence length="75" mass="8568">QISSSYRAPEVSLKSHTSNHLEKSTKSNTTYDSELSEVRVYICDNLSDCGTKRPDWVSTVNQMFGDVFQKNLHAW</sequence>
<evidence type="ECO:0000313" key="2">
    <source>
        <dbReference type="EMBL" id="CEK99608.1"/>
    </source>
</evidence>
<dbReference type="EMBL" id="HACG01052737">
    <property type="protein sequence ID" value="CEK99608.1"/>
    <property type="molecule type" value="Transcribed_RNA"/>
</dbReference>
<feature type="non-terminal residue" evidence="2">
    <location>
        <position position="75"/>
    </location>
</feature>
<protein>
    <submittedName>
        <fullName evidence="2">Uncharacterized protein</fullName>
    </submittedName>
</protein>
<feature type="region of interest" description="Disordered" evidence="1">
    <location>
        <begin position="1"/>
        <end position="31"/>
    </location>
</feature>
<evidence type="ECO:0000256" key="1">
    <source>
        <dbReference type="SAM" id="MobiDB-lite"/>
    </source>
</evidence>
<accession>A0A0B7C324</accession>
<dbReference type="AlphaFoldDB" id="A0A0B7C324"/>